<reference evidence="2 3" key="1">
    <citation type="submission" date="2019-02" db="EMBL/GenBank/DDBJ databases">
        <title>Deep-cultivation of Planctomycetes and their phenomic and genomic characterization uncovers novel biology.</title>
        <authorList>
            <person name="Wiegand S."/>
            <person name="Jogler M."/>
            <person name="Boedeker C."/>
            <person name="Pinto D."/>
            <person name="Vollmers J."/>
            <person name="Rivas-Marin E."/>
            <person name="Kohn T."/>
            <person name="Peeters S.H."/>
            <person name="Heuer A."/>
            <person name="Rast P."/>
            <person name="Oberbeckmann S."/>
            <person name="Bunk B."/>
            <person name="Jeske O."/>
            <person name="Meyerdierks A."/>
            <person name="Storesund J.E."/>
            <person name="Kallscheuer N."/>
            <person name="Luecker S."/>
            <person name="Lage O.M."/>
            <person name="Pohl T."/>
            <person name="Merkel B.J."/>
            <person name="Hornburger P."/>
            <person name="Mueller R.-W."/>
            <person name="Bruemmer F."/>
            <person name="Labrenz M."/>
            <person name="Spormann A.M."/>
            <person name="Op den Camp H."/>
            <person name="Overmann J."/>
            <person name="Amann R."/>
            <person name="Jetten M.S.M."/>
            <person name="Mascher T."/>
            <person name="Medema M.H."/>
            <person name="Devos D.P."/>
            <person name="Kaster A.-K."/>
            <person name="Ovreas L."/>
            <person name="Rohde M."/>
            <person name="Galperin M.Y."/>
            <person name="Jogler C."/>
        </authorList>
    </citation>
    <scope>NUCLEOTIDE SEQUENCE [LARGE SCALE GENOMIC DNA]</scope>
    <source>
        <strain evidence="2 3">V22</strain>
    </source>
</reference>
<dbReference type="KEGG" id="chya:V22_36690"/>
<dbReference type="InterPro" id="IPR052564">
    <property type="entry name" value="N-acetyltrans/Recomb-assoc"/>
</dbReference>
<dbReference type="InterPro" id="IPR000182">
    <property type="entry name" value="GNAT_dom"/>
</dbReference>
<dbReference type="PANTHER" id="PTHR43451:SF1">
    <property type="entry name" value="ACETYLTRANSFERASE"/>
    <property type="match status" value="1"/>
</dbReference>
<protein>
    <submittedName>
        <fullName evidence="2">Putative N-acetyltransferase YafP</fullName>
        <ecNumber evidence="2">2.3.1.-</ecNumber>
    </submittedName>
</protein>
<dbReference type="Pfam" id="PF13673">
    <property type="entry name" value="Acetyltransf_10"/>
    <property type="match status" value="1"/>
</dbReference>
<dbReference type="Gene3D" id="3.40.630.30">
    <property type="match status" value="1"/>
</dbReference>
<name>A0A517TDF6_9PLAN</name>
<keyword evidence="3" id="KW-1185">Reference proteome</keyword>
<dbReference type="PANTHER" id="PTHR43451">
    <property type="entry name" value="ACETYLTRANSFERASE (GNAT) FAMILY PROTEIN"/>
    <property type="match status" value="1"/>
</dbReference>
<dbReference type="InterPro" id="IPR016181">
    <property type="entry name" value="Acyl_CoA_acyltransferase"/>
</dbReference>
<dbReference type="OrthoDB" id="424368at2"/>
<evidence type="ECO:0000313" key="2">
    <source>
        <dbReference type="EMBL" id="QDT66402.1"/>
    </source>
</evidence>
<dbReference type="AlphaFoldDB" id="A0A517TDF6"/>
<dbReference type="EMBL" id="CP036316">
    <property type="protein sequence ID" value="QDT66402.1"/>
    <property type="molecule type" value="Genomic_DNA"/>
</dbReference>
<dbReference type="EC" id="2.3.1.-" evidence="2"/>
<dbReference type="SUPFAM" id="SSF55729">
    <property type="entry name" value="Acyl-CoA N-acyltransferases (Nat)"/>
    <property type="match status" value="1"/>
</dbReference>
<evidence type="ECO:0000313" key="3">
    <source>
        <dbReference type="Proteomes" id="UP000319976"/>
    </source>
</evidence>
<accession>A0A517TDF6</accession>
<sequence>MKSRAYILCTPSDGFATRALPGPPNTKSKRQQPVTIVNHELKIRRYQAGEEQELWQLYHDTVHEVNRADYSQEQLQAWVPSKYPKQEWGSRMQRLQPFVCEFERRIVGFADVQPDGYIDMFFVHHAVQRKGVGRALMEKLIATATDKGIKTLTSNVSITARPFFEAYGFHVLNEQQVEVRGVMLTNYRMAREL</sequence>
<dbReference type="PROSITE" id="PS51186">
    <property type="entry name" value="GNAT"/>
    <property type="match status" value="1"/>
</dbReference>
<dbReference type="GO" id="GO:0016747">
    <property type="term" value="F:acyltransferase activity, transferring groups other than amino-acyl groups"/>
    <property type="evidence" value="ECO:0007669"/>
    <property type="project" value="InterPro"/>
</dbReference>
<keyword evidence="2" id="KW-0808">Transferase</keyword>
<dbReference type="RefSeq" id="WP_145267252.1">
    <property type="nucleotide sequence ID" value="NZ_CP036316.1"/>
</dbReference>
<gene>
    <name evidence="2" type="primary">yafP</name>
    <name evidence="2" type="ORF">V22_36690</name>
</gene>
<proteinExistence type="predicted"/>
<dbReference type="CDD" id="cd04301">
    <property type="entry name" value="NAT_SF"/>
    <property type="match status" value="1"/>
</dbReference>
<feature type="domain" description="N-acetyltransferase" evidence="1">
    <location>
        <begin position="41"/>
        <end position="193"/>
    </location>
</feature>
<organism evidence="2 3">
    <name type="scientific">Calycomorphotria hydatis</name>
    <dbReference type="NCBI Taxonomy" id="2528027"/>
    <lineage>
        <taxon>Bacteria</taxon>
        <taxon>Pseudomonadati</taxon>
        <taxon>Planctomycetota</taxon>
        <taxon>Planctomycetia</taxon>
        <taxon>Planctomycetales</taxon>
        <taxon>Planctomycetaceae</taxon>
        <taxon>Calycomorphotria</taxon>
    </lineage>
</organism>
<evidence type="ECO:0000259" key="1">
    <source>
        <dbReference type="PROSITE" id="PS51186"/>
    </source>
</evidence>
<keyword evidence="2" id="KW-0012">Acyltransferase</keyword>
<dbReference type="Proteomes" id="UP000319976">
    <property type="component" value="Chromosome"/>
</dbReference>